<dbReference type="GO" id="GO:0110001">
    <property type="term" value="C:toxin-antitoxin complex"/>
    <property type="evidence" value="ECO:0007669"/>
    <property type="project" value="InterPro"/>
</dbReference>
<dbReference type="GO" id="GO:0000166">
    <property type="term" value="F:nucleotide binding"/>
    <property type="evidence" value="ECO:0007669"/>
    <property type="project" value="UniProtKB-KW"/>
</dbReference>
<dbReference type="GO" id="GO:0004540">
    <property type="term" value="F:RNA nuclease activity"/>
    <property type="evidence" value="ECO:0007669"/>
    <property type="project" value="InterPro"/>
</dbReference>
<dbReference type="PANTHER" id="PTHR34139:SF1">
    <property type="entry name" value="RNASE MJ1380-RELATED"/>
    <property type="match status" value="1"/>
</dbReference>
<proteinExistence type="predicted"/>
<organism evidence="6">
    <name type="scientific">Methanofollis liminatans</name>
    <dbReference type="NCBI Taxonomy" id="2201"/>
    <lineage>
        <taxon>Archaea</taxon>
        <taxon>Methanobacteriati</taxon>
        <taxon>Methanobacteriota</taxon>
        <taxon>Stenosarchaea group</taxon>
        <taxon>Methanomicrobia</taxon>
        <taxon>Methanomicrobiales</taxon>
        <taxon>Methanomicrobiaceae</taxon>
        <taxon>Methanofollis</taxon>
    </lineage>
</organism>
<evidence type="ECO:0000256" key="4">
    <source>
        <dbReference type="ARBA" id="ARBA00022741"/>
    </source>
</evidence>
<evidence type="ECO:0000256" key="5">
    <source>
        <dbReference type="ARBA" id="ARBA00022801"/>
    </source>
</evidence>
<keyword evidence="5" id="KW-0378">Hydrolase</keyword>
<gene>
    <name evidence="6" type="ORF">ENN52_00805</name>
</gene>
<dbReference type="Pfam" id="PF01934">
    <property type="entry name" value="HepT-like"/>
    <property type="match status" value="1"/>
</dbReference>
<sequence length="119" mass="13665">MLRREIGKYLYDVSSACDLIAVFVDGKTFEDYRSDPMLRSAVERQFEIIGEALNGAVKIDTDIKEQIPDAPRIILFRNRLIHGYATVSDAIVWGIVENYLPPLREQVKRMLDELPPEIL</sequence>
<evidence type="ECO:0000256" key="1">
    <source>
        <dbReference type="ARBA" id="ARBA00022553"/>
    </source>
</evidence>
<evidence type="ECO:0000256" key="3">
    <source>
        <dbReference type="ARBA" id="ARBA00022722"/>
    </source>
</evidence>
<keyword evidence="2" id="KW-1277">Toxin-antitoxin system</keyword>
<dbReference type="EMBL" id="DSBY01000038">
    <property type="protein sequence ID" value="HDS62677.1"/>
    <property type="molecule type" value="Genomic_DNA"/>
</dbReference>
<accession>A0A831LY08</accession>
<dbReference type="AlphaFoldDB" id="A0A831LY08"/>
<protein>
    <submittedName>
        <fullName evidence="6">DUF86 domain-containing protein</fullName>
    </submittedName>
</protein>
<dbReference type="Proteomes" id="UP000885648">
    <property type="component" value="Unassembled WGS sequence"/>
</dbReference>
<dbReference type="PANTHER" id="PTHR34139">
    <property type="entry name" value="UPF0331 PROTEIN MJ0127"/>
    <property type="match status" value="1"/>
</dbReference>
<dbReference type="InterPro" id="IPR008201">
    <property type="entry name" value="HepT-like"/>
</dbReference>
<keyword evidence="4" id="KW-0547">Nucleotide-binding</keyword>
<dbReference type="InterPro" id="IPR051813">
    <property type="entry name" value="HepT_RNase_toxin"/>
</dbReference>
<name>A0A831LY08_9EURY</name>
<evidence type="ECO:0000313" key="6">
    <source>
        <dbReference type="EMBL" id="HDS62677.1"/>
    </source>
</evidence>
<keyword evidence="1" id="KW-0597">Phosphoprotein</keyword>
<comment type="caution">
    <text evidence="6">The sequence shown here is derived from an EMBL/GenBank/DDBJ whole genome shotgun (WGS) entry which is preliminary data.</text>
</comment>
<evidence type="ECO:0000256" key="2">
    <source>
        <dbReference type="ARBA" id="ARBA00022649"/>
    </source>
</evidence>
<reference evidence="6" key="1">
    <citation type="journal article" date="2020" name="mSystems">
        <title>Genome- and Community-Level Interaction Insights into Carbon Utilization and Element Cycling Functions of Hydrothermarchaeota in Hydrothermal Sediment.</title>
        <authorList>
            <person name="Zhou Z."/>
            <person name="Liu Y."/>
            <person name="Xu W."/>
            <person name="Pan J."/>
            <person name="Luo Z.H."/>
            <person name="Li M."/>
        </authorList>
    </citation>
    <scope>NUCLEOTIDE SEQUENCE</scope>
    <source>
        <strain evidence="6">SpSt-1183</strain>
    </source>
</reference>
<keyword evidence="3" id="KW-0540">Nuclease</keyword>
<dbReference type="GO" id="GO:0016787">
    <property type="term" value="F:hydrolase activity"/>
    <property type="evidence" value="ECO:0007669"/>
    <property type="project" value="UniProtKB-KW"/>
</dbReference>